<proteinExistence type="inferred from homology"/>
<dbReference type="Proteomes" id="UP000009320">
    <property type="component" value="Unassembled WGS sequence"/>
</dbReference>
<evidence type="ECO:0000256" key="4">
    <source>
        <dbReference type="ARBA" id="ARBA00022692"/>
    </source>
</evidence>
<gene>
    <name evidence="9" type="ORF">BN55_08500</name>
</gene>
<evidence type="ECO:0000259" key="8">
    <source>
        <dbReference type="Pfam" id="PF00482"/>
    </source>
</evidence>
<reference evidence="9 10" key="1">
    <citation type="submission" date="2012-06" db="EMBL/GenBank/DDBJ databases">
        <title>Draft Genome Sequence of Lactobacillus hominis Strain CRBIP 24.179T, isolated from human intestine.</title>
        <authorList>
            <person name="Cousin S."/>
            <person name="Ma L."/>
            <person name="Bizet C."/>
            <person name="Loux V."/>
            <person name="Bouchier C."/>
            <person name="Clermont D."/>
            <person name="Creno S."/>
        </authorList>
    </citation>
    <scope>NUCLEOTIDE SEQUENCE [LARGE SCALE GENOMIC DNA]</scope>
    <source>
        <strain evidence="10">CRBIP 24.179T</strain>
    </source>
</reference>
<evidence type="ECO:0000256" key="5">
    <source>
        <dbReference type="ARBA" id="ARBA00022989"/>
    </source>
</evidence>
<comment type="caution">
    <text evidence="9">The sequence shown here is derived from an EMBL/GenBank/DDBJ whole genome shotgun (WGS) entry which is preliminary data.</text>
</comment>
<feature type="transmembrane region" description="Helical" evidence="7">
    <location>
        <begin position="258"/>
        <end position="279"/>
    </location>
</feature>
<dbReference type="InterPro" id="IPR018076">
    <property type="entry name" value="T2SS_GspF_dom"/>
</dbReference>
<feature type="transmembrane region" description="Helical" evidence="7">
    <location>
        <begin position="76"/>
        <end position="97"/>
    </location>
</feature>
<accession>I7LB02</accession>
<dbReference type="GO" id="GO:0005886">
    <property type="term" value="C:plasma membrane"/>
    <property type="evidence" value="ECO:0007669"/>
    <property type="project" value="UniProtKB-SubCell"/>
</dbReference>
<keyword evidence="3" id="KW-1003">Cell membrane</keyword>
<sequence length="292" mass="33044">MPVIWSDGKNCIQNLDKKIENGANLGDILLELGFSKNIAVQLNMALLQGGLIECLKQLTQLIRLKNKQLKKLRAELAYPILLIIMMIFLLIAMQTFLKTETQASDWSSDLVFTLLVVVIASLVFYSIRIVYLLRKQDYNSLAKLSKYPIIGQTILLYVQYLLVYDVSILLSNGFSLQQMCKLTSKQEEGSLQEVIGTKISQELQKGKSIDDLINNEIFLPNSLVLLTTTGSDRKEIGKRSLVLGKTLYYELNLKLNKLVVNVQPVCFLFIGACILGMYLKILMPMYSMMQTI</sequence>
<dbReference type="PATRIC" id="fig|1423758.3.peg.408"/>
<comment type="similarity">
    <text evidence="2">Belongs to the GSP F family.</text>
</comment>
<evidence type="ECO:0000256" key="3">
    <source>
        <dbReference type="ARBA" id="ARBA00022475"/>
    </source>
</evidence>
<comment type="subcellular location">
    <subcellularLocation>
        <location evidence="1">Cell membrane</location>
        <topology evidence="1">Multi-pass membrane protein</topology>
    </subcellularLocation>
</comment>
<dbReference type="eggNOG" id="COG1459">
    <property type="taxonomic scope" value="Bacteria"/>
</dbReference>
<keyword evidence="5 7" id="KW-1133">Transmembrane helix</keyword>
<feature type="domain" description="Type II secretion system protein GspF" evidence="8">
    <location>
        <begin position="166"/>
        <end position="284"/>
    </location>
</feature>
<evidence type="ECO:0000256" key="1">
    <source>
        <dbReference type="ARBA" id="ARBA00004651"/>
    </source>
</evidence>
<protein>
    <submittedName>
        <fullName evidence="9">Competence protein</fullName>
    </submittedName>
</protein>
<dbReference type="AlphaFoldDB" id="I7LB02"/>
<dbReference type="InterPro" id="IPR003004">
    <property type="entry name" value="GspF/PilC"/>
</dbReference>
<dbReference type="PANTHER" id="PTHR30012">
    <property type="entry name" value="GENERAL SECRETION PATHWAY PROTEIN"/>
    <property type="match status" value="1"/>
</dbReference>
<feature type="transmembrane region" description="Helical" evidence="7">
    <location>
        <begin position="154"/>
        <end position="174"/>
    </location>
</feature>
<keyword evidence="10" id="KW-1185">Reference proteome</keyword>
<organism evidence="9 10">
    <name type="scientific">Lactobacillus hominis DSM 23910 = CRBIP 24.179</name>
    <dbReference type="NCBI Taxonomy" id="1423758"/>
    <lineage>
        <taxon>Bacteria</taxon>
        <taxon>Bacillati</taxon>
        <taxon>Bacillota</taxon>
        <taxon>Bacilli</taxon>
        <taxon>Lactobacillales</taxon>
        <taxon>Lactobacillaceae</taxon>
        <taxon>Lactobacillus</taxon>
    </lineage>
</organism>
<feature type="transmembrane region" description="Helical" evidence="7">
    <location>
        <begin position="109"/>
        <end position="133"/>
    </location>
</feature>
<dbReference type="Gene3D" id="1.20.81.30">
    <property type="entry name" value="Type II secretion system (T2SS), domain F"/>
    <property type="match status" value="1"/>
</dbReference>
<name>I7LB02_9LACO</name>
<evidence type="ECO:0000313" key="9">
    <source>
        <dbReference type="EMBL" id="CCI82709.1"/>
    </source>
</evidence>
<keyword evidence="4 7" id="KW-0812">Transmembrane</keyword>
<evidence type="ECO:0000256" key="6">
    <source>
        <dbReference type="ARBA" id="ARBA00023136"/>
    </source>
</evidence>
<keyword evidence="6 7" id="KW-0472">Membrane</keyword>
<dbReference type="InterPro" id="IPR042094">
    <property type="entry name" value="T2SS_GspF_sf"/>
</dbReference>
<feature type="domain" description="Type II secretion system protein GspF" evidence="8">
    <location>
        <begin position="11"/>
        <end position="96"/>
    </location>
</feature>
<dbReference type="EMBL" id="CAKE01000035">
    <property type="protein sequence ID" value="CCI82709.1"/>
    <property type="molecule type" value="Genomic_DNA"/>
</dbReference>
<dbReference type="Pfam" id="PF00482">
    <property type="entry name" value="T2SSF"/>
    <property type="match status" value="2"/>
</dbReference>
<evidence type="ECO:0000256" key="7">
    <source>
        <dbReference type="SAM" id="Phobius"/>
    </source>
</evidence>
<evidence type="ECO:0000313" key="10">
    <source>
        <dbReference type="Proteomes" id="UP000009320"/>
    </source>
</evidence>
<dbReference type="PANTHER" id="PTHR30012:SF0">
    <property type="entry name" value="TYPE II SECRETION SYSTEM PROTEIN F-RELATED"/>
    <property type="match status" value="1"/>
</dbReference>
<dbReference type="STRING" id="1423758.FC41_GL000405"/>
<evidence type="ECO:0000256" key="2">
    <source>
        <dbReference type="ARBA" id="ARBA00005745"/>
    </source>
</evidence>